<dbReference type="EMBL" id="JAKOGI010002988">
    <property type="protein sequence ID" value="KAJ8420999.1"/>
    <property type="molecule type" value="Genomic_DNA"/>
</dbReference>
<sequence>MDAHKQVLKTLQMEHTIRKICCTEQEASLIDKLLRSWVQKIRNELPFLQMFRETHKKGTDFATPEIAQKYVHVYVLCNFENESQKRILCFTWMINKSRVLNWQITEKVFKSKSQSQVLDIEGGVKRKDIRRLYSTRAELEVEFNATRRKNEVFTDRLAPVEAKNKKLQNHVESVETEMIKVKDLLFQHFNTRPPSVPHDGDGTPG</sequence>
<evidence type="ECO:0000313" key="2">
    <source>
        <dbReference type="Proteomes" id="UP001153076"/>
    </source>
</evidence>
<comment type="caution">
    <text evidence="1">The sequence shown here is derived from an EMBL/GenBank/DDBJ whole genome shotgun (WGS) entry which is preliminary data.</text>
</comment>
<gene>
    <name evidence="1" type="ORF">Cgig2_002569</name>
</gene>
<protein>
    <submittedName>
        <fullName evidence="1">Uncharacterized protein</fullName>
    </submittedName>
</protein>
<dbReference type="Proteomes" id="UP001153076">
    <property type="component" value="Unassembled WGS sequence"/>
</dbReference>
<organism evidence="1 2">
    <name type="scientific">Carnegiea gigantea</name>
    <dbReference type="NCBI Taxonomy" id="171969"/>
    <lineage>
        <taxon>Eukaryota</taxon>
        <taxon>Viridiplantae</taxon>
        <taxon>Streptophyta</taxon>
        <taxon>Embryophyta</taxon>
        <taxon>Tracheophyta</taxon>
        <taxon>Spermatophyta</taxon>
        <taxon>Magnoliopsida</taxon>
        <taxon>eudicotyledons</taxon>
        <taxon>Gunneridae</taxon>
        <taxon>Pentapetalae</taxon>
        <taxon>Caryophyllales</taxon>
        <taxon>Cactineae</taxon>
        <taxon>Cactaceae</taxon>
        <taxon>Cactoideae</taxon>
        <taxon>Echinocereeae</taxon>
        <taxon>Carnegiea</taxon>
    </lineage>
</organism>
<dbReference type="Gene3D" id="1.20.5.340">
    <property type="match status" value="1"/>
</dbReference>
<keyword evidence="2" id="KW-1185">Reference proteome</keyword>
<dbReference type="OrthoDB" id="1301679at2759"/>
<proteinExistence type="predicted"/>
<dbReference type="AlphaFoldDB" id="A0A9Q1GKR4"/>
<name>A0A9Q1GKR4_9CARY</name>
<accession>A0A9Q1GKR4</accession>
<evidence type="ECO:0000313" key="1">
    <source>
        <dbReference type="EMBL" id="KAJ8420999.1"/>
    </source>
</evidence>
<reference evidence="1" key="1">
    <citation type="submission" date="2022-04" db="EMBL/GenBank/DDBJ databases">
        <title>Carnegiea gigantea Genome sequencing and assembly v2.</title>
        <authorList>
            <person name="Copetti D."/>
            <person name="Sanderson M.J."/>
            <person name="Burquez A."/>
            <person name="Wojciechowski M.F."/>
        </authorList>
    </citation>
    <scope>NUCLEOTIDE SEQUENCE</scope>
    <source>
        <strain evidence="1">SGP5-SGP5p</strain>
        <tissue evidence="1">Aerial part</tissue>
    </source>
</reference>